<evidence type="ECO:0000256" key="9">
    <source>
        <dbReference type="SAM" id="Phobius"/>
    </source>
</evidence>
<evidence type="ECO:0000256" key="4">
    <source>
        <dbReference type="ARBA" id="ARBA00022723"/>
    </source>
</evidence>
<gene>
    <name evidence="10" type="ORF">OE88DRAFT_1733913</name>
</gene>
<dbReference type="PANTHER" id="PTHR24305">
    <property type="entry name" value="CYTOCHROME P450"/>
    <property type="match status" value="1"/>
</dbReference>
<keyword evidence="8" id="KW-0349">Heme</keyword>
<dbReference type="SUPFAM" id="SSF48264">
    <property type="entry name" value="Cytochrome P450"/>
    <property type="match status" value="1"/>
</dbReference>
<dbReference type="PRINTS" id="PR00385">
    <property type="entry name" value="P450"/>
</dbReference>
<feature type="transmembrane region" description="Helical" evidence="9">
    <location>
        <begin position="6"/>
        <end position="29"/>
    </location>
</feature>
<feature type="transmembrane region" description="Helical" evidence="9">
    <location>
        <begin position="72"/>
        <end position="92"/>
    </location>
</feature>
<keyword evidence="7" id="KW-0503">Monooxygenase</keyword>
<evidence type="ECO:0000313" key="11">
    <source>
        <dbReference type="Proteomes" id="UP000305948"/>
    </source>
</evidence>
<dbReference type="InterPro" id="IPR050121">
    <property type="entry name" value="Cytochrome_P450_monoxygenase"/>
</dbReference>
<keyword evidence="5" id="KW-0560">Oxidoreductase</keyword>
<proteinExistence type="inferred from homology"/>
<protein>
    <submittedName>
        <fullName evidence="10">Cytochrome P450</fullName>
    </submittedName>
</protein>
<dbReference type="GO" id="GO:0005506">
    <property type="term" value="F:iron ion binding"/>
    <property type="evidence" value="ECO:0007669"/>
    <property type="project" value="InterPro"/>
</dbReference>
<comment type="pathway">
    <text evidence="2">Secondary metabolite biosynthesis.</text>
</comment>
<dbReference type="STRING" id="5364.A0A5C3NHA0"/>
<evidence type="ECO:0000256" key="3">
    <source>
        <dbReference type="ARBA" id="ARBA00010617"/>
    </source>
</evidence>
<evidence type="ECO:0000256" key="1">
    <source>
        <dbReference type="ARBA" id="ARBA00001971"/>
    </source>
</evidence>
<feature type="transmembrane region" description="Helical" evidence="9">
    <location>
        <begin position="41"/>
        <end position="60"/>
    </location>
</feature>
<dbReference type="OrthoDB" id="6692864at2759"/>
<keyword evidence="9" id="KW-0472">Membrane</keyword>
<dbReference type="InterPro" id="IPR002401">
    <property type="entry name" value="Cyt_P450_E_grp-I"/>
</dbReference>
<accession>A0A5C3NHA0</accession>
<dbReference type="PRINTS" id="PR00463">
    <property type="entry name" value="EP450I"/>
</dbReference>
<sequence>MEAAQVNWIYARPVLFSIAIGILSHHLLFIRGEWDRYVARLFHASICVPGLIYIVLLVLSSQPALGCLNTTFILNSGYYVGLFSSMLAYRAFFHRLRTFPGPFGARLTSFWSLQKQAPDMKWYKHVQSLHAEYGDFVRIRPRELSIAHPDAVQAIHSYNSPCSKGPYYDLYYPRTSLQLLRDKAAHSRRRKMWDRGLGDRALRDYEPRVLNHCFELLHLLKSRSSLAQVVDLTPYLSNWGFDVIGDLAVGQQFNMLKSGGTAQHVLANMSDAKFFQVLLVTAPWLFTLLARTVPYAKRKRERWIQWCQAIFLERKEHKSGSSDMFSHLVDADSQKSTGPQLDFGSLVYDTELAIFAGSETSSGALGGAVFLLATHPNILTELYEELHDVDLQMLSQKSLVRRPMLDGVINEALRLFPPVPSGLCRLTPPEGAVIAGQWIPGDVIVSTPTYTLARDTRCFSKPDDFLPERWSSRPDLILRKDAFVPFSAGTYSCAGKQLAMLELRLMLALLVKTFDIRMGGEEAVKLFSECPGPRDAFTMDMPPLRVLLSPR</sequence>
<keyword evidence="9" id="KW-0812">Transmembrane</keyword>
<evidence type="ECO:0000256" key="5">
    <source>
        <dbReference type="ARBA" id="ARBA00023002"/>
    </source>
</evidence>
<dbReference type="AlphaFoldDB" id="A0A5C3NHA0"/>
<dbReference type="Gene3D" id="1.10.630.10">
    <property type="entry name" value="Cytochrome P450"/>
    <property type="match status" value="1"/>
</dbReference>
<dbReference type="CDD" id="cd11061">
    <property type="entry name" value="CYP67-like"/>
    <property type="match status" value="1"/>
</dbReference>
<evidence type="ECO:0000256" key="6">
    <source>
        <dbReference type="ARBA" id="ARBA00023004"/>
    </source>
</evidence>
<keyword evidence="9" id="KW-1133">Transmembrane helix</keyword>
<evidence type="ECO:0000256" key="2">
    <source>
        <dbReference type="ARBA" id="ARBA00005179"/>
    </source>
</evidence>
<evidence type="ECO:0000313" key="10">
    <source>
        <dbReference type="EMBL" id="TFK52931.1"/>
    </source>
</evidence>
<dbReference type="PANTHER" id="PTHR24305:SF187">
    <property type="entry name" value="P450, PUTATIVE (EUROFUNG)-RELATED"/>
    <property type="match status" value="1"/>
</dbReference>
<organism evidence="10 11">
    <name type="scientific">Heliocybe sulcata</name>
    <dbReference type="NCBI Taxonomy" id="5364"/>
    <lineage>
        <taxon>Eukaryota</taxon>
        <taxon>Fungi</taxon>
        <taxon>Dikarya</taxon>
        <taxon>Basidiomycota</taxon>
        <taxon>Agaricomycotina</taxon>
        <taxon>Agaricomycetes</taxon>
        <taxon>Gloeophyllales</taxon>
        <taxon>Gloeophyllaceae</taxon>
        <taxon>Heliocybe</taxon>
    </lineage>
</organism>
<name>A0A5C3NHA0_9AGAM</name>
<dbReference type="GO" id="GO:0020037">
    <property type="term" value="F:heme binding"/>
    <property type="evidence" value="ECO:0007669"/>
    <property type="project" value="InterPro"/>
</dbReference>
<dbReference type="InterPro" id="IPR001128">
    <property type="entry name" value="Cyt_P450"/>
</dbReference>
<comment type="similarity">
    <text evidence="3">Belongs to the cytochrome P450 family.</text>
</comment>
<reference evidence="10 11" key="1">
    <citation type="journal article" date="2019" name="Nat. Ecol. Evol.">
        <title>Megaphylogeny resolves global patterns of mushroom evolution.</title>
        <authorList>
            <person name="Varga T."/>
            <person name="Krizsan K."/>
            <person name="Foldi C."/>
            <person name="Dima B."/>
            <person name="Sanchez-Garcia M."/>
            <person name="Sanchez-Ramirez S."/>
            <person name="Szollosi G.J."/>
            <person name="Szarkandi J.G."/>
            <person name="Papp V."/>
            <person name="Albert L."/>
            <person name="Andreopoulos W."/>
            <person name="Angelini C."/>
            <person name="Antonin V."/>
            <person name="Barry K.W."/>
            <person name="Bougher N.L."/>
            <person name="Buchanan P."/>
            <person name="Buyck B."/>
            <person name="Bense V."/>
            <person name="Catcheside P."/>
            <person name="Chovatia M."/>
            <person name="Cooper J."/>
            <person name="Damon W."/>
            <person name="Desjardin D."/>
            <person name="Finy P."/>
            <person name="Geml J."/>
            <person name="Haridas S."/>
            <person name="Hughes K."/>
            <person name="Justo A."/>
            <person name="Karasinski D."/>
            <person name="Kautmanova I."/>
            <person name="Kiss B."/>
            <person name="Kocsube S."/>
            <person name="Kotiranta H."/>
            <person name="LaButti K.M."/>
            <person name="Lechner B.E."/>
            <person name="Liimatainen K."/>
            <person name="Lipzen A."/>
            <person name="Lukacs Z."/>
            <person name="Mihaltcheva S."/>
            <person name="Morgado L.N."/>
            <person name="Niskanen T."/>
            <person name="Noordeloos M.E."/>
            <person name="Ohm R.A."/>
            <person name="Ortiz-Santana B."/>
            <person name="Ovrebo C."/>
            <person name="Racz N."/>
            <person name="Riley R."/>
            <person name="Savchenko A."/>
            <person name="Shiryaev A."/>
            <person name="Soop K."/>
            <person name="Spirin V."/>
            <person name="Szebenyi C."/>
            <person name="Tomsovsky M."/>
            <person name="Tulloss R.E."/>
            <person name="Uehling J."/>
            <person name="Grigoriev I.V."/>
            <person name="Vagvolgyi C."/>
            <person name="Papp T."/>
            <person name="Martin F.M."/>
            <person name="Miettinen O."/>
            <person name="Hibbett D.S."/>
            <person name="Nagy L.G."/>
        </authorList>
    </citation>
    <scope>NUCLEOTIDE SEQUENCE [LARGE SCALE GENOMIC DNA]</scope>
    <source>
        <strain evidence="10 11">OMC1185</strain>
    </source>
</reference>
<dbReference type="GO" id="GO:0004497">
    <property type="term" value="F:monooxygenase activity"/>
    <property type="evidence" value="ECO:0007669"/>
    <property type="project" value="UniProtKB-KW"/>
</dbReference>
<feature type="binding site" description="axial binding residue" evidence="8">
    <location>
        <position position="493"/>
    </location>
    <ligand>
        <name>heme</name>
        <dbReference type="ChEBI" id="CHEBI:30413"/>
    </ligand>
    <ligandPart>
        <name>Fe</name>
        <dbReference type="ChEBI" id="CHEBI:18248"/>
    </ligandPart>
</feature>
<dbReference type="InterPro" id="IPR036396">
    <property type="entry name" value="Cyt_P450_sf"/>
</dbReference>
<dbReference type="Proteomes" id="UP000305948">
    <property type="component" value="Unassembled WGS sequence"/>
</dbReference>
<keyword evidence="4 8" id="KW-0479">Metal-binding</keyword>
<dbReference type="EMBL" id="ML213508">
    <property type="protein sequence ID" value="TFK52931.1"/>
    <property type="molecule type" value="Genomic_DNA"/>
</dbReference>
<evidence type="ECO:0000256" key="7">
    <source>
        <dbReference type="ARBA" id="ARBA00023033"/>
    </source>
</evidence>
<evidence type="ECO:0000256" key="8">
    <source>
        <dbReference type="PIRSR" id="PIRSR602401-1"/>
    </source>
</evidence>
<dbReference type="GO" id="GO:0016705">
    <property type="term" value="F:oxidoreductase activity, acting on paired donors, with incorporation or reduction of molecular oxygen"/>
    <property type="evidence" value="ECO:0007669"/>
    <property type="project" value="InterPro"/>
</dbReference>
<keyword evidence="6 8" id="KW-0408">Iron</keyword>
<dbReference type="Pfam" id="PF00067">
    <property type="entry name" value="p450"/>
    <property type="match status" value="1"/>
</dbReference>
<comment type="cofactor">
    <cofactor evidence="1 8">
        <name>heme</name>
        <dbReference type="ChEBI" id="CHEBI:30413"/>
    </cofactor>
</comment>
<keyword evidence="11" id="KW-1185">Reference proteome</keyword>